<gene>
    <name evidence="1" type="ORF">EMEDMD4_940067</name>
</gene>
<evidence type="ECO:0000313" key="1">
    <source>
        <dbReference type="EMBL" id="VTZ66039.1"/>
    </source>
</evidence>
<sequence length="102" mass="10707">MIVAGRGHPVTRALRDLPARHGRVRSTAHAAGVVMAVSAGGSAFRGAGRAYSPTRVFWSWLEQMNSGVHNTRSSAIIAALLTRRSSLPNSALMRSAAAAIEA</sequence>
<dbReference type="Proteomes" id="UP000507954">
    <property type="component" value="Unassembled WGS sequence"/>
</dbReference>
<dbReference type="RefSeq" id="WP_164850520.1">
    <property type="nucleotide sequence ID" value="NZ_CABFNB010000166.1"/>
</dbReference>
<accession>A0A508X8A5</accession>
<dbReference type="EMBL" id="CABFNB010000166">
    <property type="protein sequence ID" value="VTZ66039.1"/>
    <property type="molecule type" value="Genomic_DNA"/>
</dbReference>
<name>A0A508X8A5_9HYPH</name>
<protein>
    <submittedName>
        <fullName evidence="1">Uncharacterized protein</fullName>
    </submittedName>
</protein>
<dbReference type="AlphaFoldDB" id="A0A508X8A5"/>
<organism evidence="1 2">
    <name type="scientific">Sinorhizobium medicae</name>
    <dbReference type="NCBI Taxonomy" id="110321"/>
    <lineage>
        <taxon>Bacteria</taxon>
        <taxon>Pseudomonadati</taxon>
        <taxon>Pseudomonadota</taxon>
        <taxon>Alphaproteobacteria</taxon>
        <taxon>Hyphomicrobiales</taxon>
        <taxon>Rhizobiaceae</taxon>
        <taxon>Sinorhizobium/Ensifer group</taxon>
        <taxon>Sinorhizobium</taxon>
    </lineage>
</organism>
<evidence type="ECO:0000313" key="2">
    <source>
        <dbReference type="Proteomes" id="UP000507954"/>
    </source>
</evidence>
<proteinExistence type="predicted"/>
<reference evidence="1 2" key="1">
    <citation type="submission" date="2019-06" db="EMBL/GenBank/DDBJ databases">
        <authorList>
            <person name="Le Quere A."/>
            <person name="Colella S."/>
        </authorList>
    </citation>
    <scope>NUCLEOTIDE SEQUENCE [LARGE SCALE GENOMIC DNA]</scope>
    <source>
        <strain evidence="1">EmedicaeMD41</strain>
    </source>
</reference>